<keyword evidence="1" id="KW-0472">Membrane</keyword>
<sequence>MGRQLRRWDRLFLIFDYLGPLCLLSSGRKHNRFMRFHFDQGIAFFSVELFLFIISDIVLNMLGVVEHYMFAGMVFILLLPVNITAITLSIRGRYFRIPVIGWERSEVENYLGIEREKTG</sequence>
<evidence type="ECO:0000313" key="2">
    <source>
        <dbReference type="EMBL" id="OQX91043.1"/>
    </source>
</evidence>
<evidence type="ECO:0000256" key="1">
    <source>
        <dbReference type="SAM" id="Phobius"/>
    </source>
</evidence>
<proteinExistence type="predicted"/>
<protein>
    <submittedName>
        <fullName evidence="2">Uncharacterized protein</fullName>
    </submittedName>
</protein>
<keyword evidence="1" id="KW-0812">Transmembrane</keyword>
<feature type="transmembrane region" description="Helical" evidence="1">
    <location>
        <begin position="42"/>
        <end position="62"/>
    </location>
</feature>
<comment type="caution">
    <text evidence="2">The sequence shown here is derived from an EMBL/GenBank/DDBJ whole genome shotgun (WGS) entry which is preliminary data.</text>
</comment>
<gene>
    <name evidence="2" type="ORF">B6D57_01160</name>
</gene>
<feature type="transmembrane region" description="Helical" evidence="1">
    <location>
        <begin position="68"/>
        <end position="90"/>
    </location>
</feature>
<reference evidence="3" key="1">
    <citation type="submission" date="2017-03" db="EMBL/GenBank/DDBJ databases">
        <title>Novel pathways for hydrocarbon cycling and metabolic interdependencies in hydrothermal sediment communities.</title>
        <authorList>
            <person name="Dombrowski N."/>
            <person name="Seitz K."/>
            <person name="Teske A."/>
            <person name="Baker B."/>
        </authorList>
    </citation>
    <scope>NUCLEOTIDE SEQUENCE [LARGE SCALE GENOMIC DNA]</scope>
</reference>
<name>A0A1W9S2K4_9BACT</name>
<organism evidence="2 3">
    <name type="scientific">Candidatus Coatesbacteria bacterium 4484_99</name>
    <dbReference type="NCBI Taxonomy" id="1970774"/>
    <lineage>
        <taxon>Bacteria</taxon>
        <taxon>Candidatus Coatesiibacteriota</taxon>
    </lineage>
</organism>
<accession>A0A1W9S2K4</accession>
<keyword evidence="1" id="KW-1133">Transmembrane helix</keyword>
<dbReference type="EMBL" id="NATQ01000014">
    <property type="protein sequence ID" value="OQX91043.1"/>
    <property type="molecule type" value="Genomic_DNA"/>
</dbReference>
<dbReference type="AlphaFoldDB" id="A0A1W9S2K4"/>
<dbReference type="Proteomes" id="UP000192611">
    <property type="component" value="Unassembled WGS sequence"/>
</dbReference>
<evidence type="ECO:0000313" key="3">
    <source>
        <dbReference type="Proteomes" id="UP000192611"/>
    </source>
</evidence>